<dbReference type="PANTHER" id="PTHR46193">
    <property type="entry name" value="6-PHOSPHOGLUCONATE PHOSPHATASE"/>
    <property type="match status" value="1"/>
</dbReference>
<dbReference type="AlphaFoldDB" id="A0A096FPJ2"/>
<dbReference type="GO" id="GO:0016787">
    <property type="term" value="F:hydrolase activity"/>
    <property type="evidence" value="ECO:0007669"/>
    <property type="project" value="UniProtKB-KW"/>
</dbReference>
<evidence type="ECO:0000256" key="1">
    <source>
        <dbReference type="ARBA" id="ARBA00001946"/>
    </source>
</evidence>
<comment type="similarity">
    <text evidence="2">Belongs to the HAD-like hydrolase superfamily. CbbY/CbbZ/Gph/YieH family.</text>
</comment>
<dbReference type="SFLD" id="SFLDG01135">
    <property type="entry name" value="C1.5.6:_HAD__Beta-PGM__Phospha"/>
    <property type="match status" value="1"/>
</dbReference>
<keyword evidence="5" id="KW-0378">Hydrolase</keyword>
<keyword evidence="3" id="KW-0479">Metal-binding</keyword>
<keyword evidence="4" id="KW-0460">Magnesium</keyword>
<evidence type="ECO:0000313" key="5">
    <source>
        <dbReference type="EMBL" id="KGH31678.1"/>
    </source>
</evidence>
<dbReference type="SFLD" id="SFLDS00003">
    <property type="entry name" value="Haloacid_Dehalogenase"/>
    <property type="match status" value="1"/>
</dbReference>
<dbReference type="InterPro" id="IPR036412">
    <property type="entry name" value="HAD-like_sf"/>
</dbReference>
<name>A0A096FPJ2_COMTE</name>
<evidence type="ECO:0000256" key="4">
    <source>
        <dbReference type="ARBA" id="ARBA00022842"/>
    </source>
</evidence>
<dbReference type="InterPro" id="IPR023214">
    <property type="entry name" value="HAD_sf"/>
</dbReference>
<protein>
    <submittedName>
        <fullName evidence="5">HAD family hydrolase</fullName>
    </submittedName>
</protein>
<evidence type="ECO:0000256" key="2">
    <source>
        <dbReference type="ARBA" id="ARBA00006171"/>
    </source>
</evidence>
<gene>
    <name evidence="5" type="ORF">P353_00090</name>
</gene>
<dbReference type="PANTHER" id="PTHR46193:SF10">
    <property type="entry name" value="6-PHOSPHOGLUCONATE PHOSPHATASE"/>
    <property type="match status" value="1"/>
</dbReference>
<evidence type="ECO:0000313" key="6">
    <source>
        <dbReference type="Proteomes" id="UP000029553"/>
    </source>
</evidence>
<dbReference type="InterPro" id="IPR023198">
    <property type="entry name" value="PGP-like_dom2"/>
</dbReference>
<dbReference type="RefSeq" id="WP_034364053.1">
    <property type="nucleotide sequence ID" value="NZ_AWOR01000001.1"/>
</dbReference>
<dbReference type="EMBL" id="AWOR01000001">
    <property type="protein sequence ID" value="KGH31678.1"/>
    <property type="molecule type" value="Genomic_DNA"/>
</dbReference>
<dbReference type="Proteomes" id="UP000029553">
    <property type="component" value="Unassembled WGS sequence"/>
</dbReference>
<dbReference type="GO" id="GO:0046872">
    <property type="term" value="F:metal ion binding"/>
    <property type="evidence" value="ECO:0007669"/>
    <property type="project" value="UniProtKB-KW"/>
</dbReference>
<comment type="caution">
    <text evidence="5">The sequence shown here is derived from an EMBL/GenBank/DDBJ whole genome shotgun (WGS) entry which is preliminary data.</text>
</comment>
<evidence type="ECO:0000256" key="3">
    <source>
        <dbReference type="ARBA" id="ARBA00022723"/>
    </source>
</evidence>
<dbReference type="NCBIfam" id="TIGR01509">
    <property type="entry name" value="HAD-SF-IA-v3"/>
    <property type="match status" value="1"/>
</dbReference>
<accession>A0A096FPJ2</accession>
<dbReference type="Gene3D" id="3.40.50.1000">
    <property type="entry name" value="HAD superfamily/HAD-like"/>
    <property type="match status" value="1"/>
</dbReference>
<reference evidence="5 6" key="1">
    <citation type="submission" date="2013-09" db="EMBL/GenBank/DDBJ databases">
        <title>High correlation between genotypes and phenotypes of environmental bacteria Comamonas testosteroni strains.</title>
        <authorList>
            <person name="Liu L."/>
            <person name="Zhu W."/>
            <person name="Xia X."/>
            <person name="Xu B."/>
            <person name="Luo M."/>
            <person name="Wang G."/>
        </authorList>
    </citation>
    <scope>NUCLEOTIDE SEQUENCE [LARGE SCALE GENOMIC DNA]</scope>
    <source>
        <strain evidence="5 6">JL40</strain>
    </source>
</reference>
<dbReference type="Gene3D" id="1.10.150.240">
    <property type="entry name" value="Putative phosphatase, domain 2"/>
    <property type="match status" value="1"/>
</dbReference>
<comment type="cofactor">
    <cofactor evidence="1">
        <name>Mg(2+)</name>
        <dbReference type="ChEBI" id="CHEBI:18420"/>
    </cofactor>
</comment>
<sequence length="241" mass="25620">MTAFDAVLFDCDGVLVDSESITNRVLCTMLNESGWAISQEQCTRDFIGKTVRSQAAVIEAHTGKPLTDAWMAEFYERRNAALRAELVAIDGAVQAVSQLHALCNGRIACASGADRAKVEMQLDKVGMAPYFEGHVYSGHEMPRSKPFPDVYLAAAKALNADPAKCLVIEDTMTGVQAGVAAGATVWGYFPADQGHASAEQLLEAGAACVFGDMGDLPAMFEAVRRSAASASAGDVDDHDLR</sequence>
<dbReference type="Pfam" id="PF00702">
    <property type="entry name" value="Hydrolase"/>
    <property type="match status" value="1"/>
</dbReference>
<dbReference type="InterPro" id="IPR051600">
    <property type="entry name" value="Beta-PGM-like"/>
</dbReference>
<organism evidence="5 6">
    <name type="scientific">Comamonas testosteroni</name>
    <name type="common">Pseudomonas testosteroni</name>
    <dbReference type="NCBI Taxonomy" id="285"/>
    <lineage>
        <taxon>Bacteria</taxon>
        <taxon>Pseudomonadati</taxon>
        <taxon>Pseudomonadota</taxon>
        <taxon>Betaproteobacteria</taxon>
        <taxon>Burkholderiales</taxon>
        <taxon>Comamonadaceae</taxon>
        <taxon>Comamonas</taxon>
    </lineage>
</organism>
<dbReference type="InterPro" id="IPR006439">
    <property type="entry name" value="HAD-SF_hydro_IA"/>
</dbReference>
<proteinExistence type="inferred from homology"/>
<dbReference type="SUPFAM" id="SSF56784">
    <property type="entry name" value="HAD-like"/>
    <property type="match status" value="1"/>
</dbReference>
<dbReference type="SFLD" id="SFLDG01129">
    <property type="entry name" value="C1.5:_HAD__Beta-PGM__Phosphata"/>
    <property type="match status" value="1"/>
</dbReference>